<accession>X6NNI5</accession>
<comment type="caution">
    <text evidence="2">The sequence shown here is derived from an EMBL/GenBank/DDBJ whole genome shotgun (WGS) entry which is preliminary data.</text>
</comment>
<keyword evidence="1" id="KW-0175">Coiled coil</keyword>
<evidence type="ECO:0000313" key="2">
    <source>
        <dbReference type="EMBL" id="ETO27274.1"/>
    </source>
</evidence>
<organism evidence="2 3">
    <name type="scientific">Reticulomyxa filosa</name>
    <dbReference type="NCBI Taxonomy" id="46433"/>
    <lineage>
        <taxon>Eukaryota</taxon>
        <taxon>Sar</taxon>
        <taxon>Rhizaria</taxon>
        <taxon>Retaria</taxon>
        <taxon>Foraminifera</taxon>
        <taxon>Monothalamids</taxon>
        <taxon>Reticulomyxidae</taxon>
        <taxon>Reticulomyxa</taxon>
    </lineage>
</organism>
<dbReference type="EMBL" id="ASPP01007360">
    <property type="protein sequence ID" value="ETO27274.1"/>
    <property type="molecule type" value="Genomic_DNA"/>
</dbReference>
<proteinExistence type="predicted"/>
<dbReference type="InterPro" id="IPR027417">
    <property type="entry name" value="P-loop_NTPase"/>
</dbReference>
<reference evidence="2 3" key="1">
    <citation type="journal article" date="2013" name="Curr. Biol.">
        <title>The Genome of the Foraminiferan Reticulomyxa filosa.</title>
        <authorList>
            <person name="Glockner G."/>
            <person name="Hulsmann N."/>
            <person name="Schleicher M."/>
            <person name="Noegel A.A."/>
            <person name="Eichinger L."/>
            <person name="Gallinger C."/>
            <person name="Pawlowski J."/>
            <person name="Sierra R."/>
            <person name="Euteneuer U."/>
            <person name="Pillet L."/>
            <person name="Moustafa A."/>
            <person name="Platzer M."/>
            <person name="Groth M."/>
            <person name="Szafranski K."/>
            <person name="Schliwa M."/>
        </authorList>
    </citation>
    <scope>NUCLEOTIDE SEQUENCE [LARGE SCALE GENOMIC DNA]</scope>
</reference>
<dbReference type="SUPFAM" id="SSF52540">
    <property type="entry name" value="P-loop containing nucleoside triphosphate hydrolases"/>
    <property type="match status" value="1"/>
</dbReference>
<keyword evidence="3" id="KW-1185">Reference proteome</keyword>
<name>X6NNI5_RETFI</name>
<sequence length="363" mass="41597">MRGNGLRRVLHPYINTRTYLSVLFTFSPSINNSKATESTLKFAVTAGMVKVQPVKVELSVNMEQLVQQLRRHIEENLTEESFFFFFAVFKYKKMAYDKLIEEQNDKIMNLRADLEKLLQDAMTAGDLPEDFVLETEAELESAEIVEDDAEQGVHRVYSSTLAKEMTKRQEKTHSTLPTKLLSQLKELDEDEEEEEITFDEKMYVFEGESGKLSQKDVEKEMQAALDRMQKTNRGDEMIKKAVSVDQNKSNVDKTKDAMQQLAGTLAAATFDPSAATGLVIVQYPEEEPAVFDTVAVNMDFSRMNKQELKDVCVDTFDKIEKNREEQTKLQKKQQAVVGHLVETNEWLFNTLSEILNDKDEKKS</sequence>
<evidence type="ECO:0000256" key="1">
    <source>
        <dbReference type="SAM" id="Coils"/>
    </source>
</evidence>
<protein>
    <submittedName>
        <fullName evidence="2">Uncharacterized protein</fullName>
    </submittedName>
</protein>
<evidence type="ECO:0000313" key="3">
    <source>
        <dbReference type="Proteomes" id="UP000023152"/>
    </source>
</evidence>
<gene>
    <name evidence="2" type="ORF">RFI_09860</name>
</gene>
<dbReference type="AlphaFoldDB" id="X6NNI5"/>
<feature type="coiled-coil region" evidence="1">
    <location>
        <begin position="55"/>
        <end position="120"/>
    </location>
</feature>
<dbReference type="Proteomes" id="UP000023152">
    <property type="component" value="Unassembled WGS sequence"/>
</dbReference>